<protein>
    <submittedName>
        <fullName evidence="1">Uncharacterized protein</fullName>
    </submittedName>
</protein>
<accession>A0A4C2A5C5</accession>
<reference evidence="1 2" key="1">
    <citation type="journal article" date="2019" name="Commun. Biol.">
        <title>The bagworm genome reveals a unique fibroin gene that provides high tensile strength.</title>
        <authorList>
            <person name="Kono N."/>
            <person name="Nakamura H."/>
            <person name="Ohtoshi R."/>
            <person name="Tomita M."/>
            <person name="Numata K."/>
            <person name="Arakawa K."/>
        </authorList>
    </citation>
    <scope>NUCLEOTIDE SEQUENCE [LARGE SCALE GENOMIC DNA]</scope>
</reference>
<feature type="non-terminal residue" evidence="1">
    <location>
        <position position="1"/>
    </location>
</feature>
<comment type="caution">
    <text evidence="1">The sequence shown here is derived from an EMBL/GenBank/DDBJ whole genome shotgun (WGS) entry which is preliminary data.</text>
</comment>
<dbReference type="AlphaFoldDB" id="A0A4C2A5C5"/>
<dbReference type="Proteomes" id="UP000299102">
    <property type="component" value="Unassembled WGS sequence"/>
</dbReference>
<organism evidence="1 2">
    <name type="scientific">Eumeta variegata</name>
    <name type="common">Bagworm moth</name>
    <name type="synonym">Eumeta japonica</name>
    <dbReference type="NCBI Taxonomy" id="151549"/>
    <lineage>
        <taxon>Eukaryota</taxon>
        <taxon>Metazoa</taxon>
        <taxon>Ecdysozoa</taxon>
        <taxon>Arthropoda</taxon>
        <taxon>Hexapoda</taxon>
        <taxon>Insecta</taxon>
        <taxon>Pterygota</taxon>
        <taxon>Neoptera</taxon>
        <taxon>Endopterygota</taxon>
        <taxon>Lepidoptera</taxon>
        <taxon>Glossata</taxon>
        <taxon>Ditrysia</taxon>
        <taxon>Tineoidea</taxon>
        <taxon>Psychidae</taxon>
        <taxon>Oiketicinae</taxon>
        <taxon>Eumeta</taxon>
    </lineage>
</organism>
<name>A0A4C2A5C5_EUMVA</name>
<keyword evidence="2" id="KW-1185">Reference proteome</keyword>
<evidence type="ECO:0000313" key="1">
    <source>
        <dbReference type="EMBL" id="GBP94414.1"/>
    </source>
</evidence>
<evidence type="ECO:0000313" key="2">
    <source>
        <dbReference type="Proteomes" id="UP000299102"/>
    </source>
</evidence>
<dbReference type="OrthoDB" id="6502088at2759"/>
<sequence length="70" mass="7695">VIVDNAYNLPGVNSASRLVNPDTEVFIALSPEYTYSMPGVAGFGVDVRECFYADQVANAYSELLFLTRKD</sequence>
<proteinExistence type="predicted"/>
<dbReference type="EMBL" id="BGZK01002502">
    <property type="protein sequence ID" value="GBP94414.1"/>
    <property type="molecule type" value="Genomic_DNA"/>
</dbReference>
<gene>
    <name evidence="1" type="ORF">EVAR_68199_1</name>
</gene>